<feature type="transmembrane region" description="Helical" evidence="2">
    <location>
        <begin position="66"/>
        <end position="85"/>
    </location>
</feature>
<dbReference type="AlphaFoldDB" id="A0A222EC03"/>
<keyword evidence="2" id="KW-1133">Transmembrane helix</keyword>
<keyword evidence="2" id="KW-0472">Membrane</keyword>
<dbReference type="RefSeq" id="WP_094037736.1">
    <property type="nucleotide sequence ID" value="NZ_CP022543.1"/>
</dbReference>
<gene>
    <name evidence="3" type="ORF">ANTHELSMS3_04571</name>
</gene>
<reference evidence="3 4" key="1">
    <citation type="submission" date="2017-07" db="EMBL/GenBank/DDBJ databases">
        <title>Genome Sequence of Antarctobacter heliothermus Strain SMS3 Isolated from a culture of the Diatom Skeletonema marinoi.</title>
        <authorList>
            <person name="Topel M."/>
            <person name="Pinder M.I.M."/>
            <person name="Johansson O.N."/>
            <person name="Kourtchenko O."/>
            <person name="Godhe A."/>
            <person name="Clarke A.K."/>
        </authorList>
    </citation>
    <scope>NUCLEOTIDE SEQUENCE [LARGE SCALE GENOMIC DNA]</scope>
    <source>
        <strain evidence="3 4">SMS3</strain>
        <plasmid evidence="4">Plasmid psms3-3</plasmid>
    </source>
</reference>
<feature type="transmembrane region" description="Helical" evidence="2">
    <location>
        <begin position="92"/>
        <end position="113"/>
    </location>
</feature>
<evidence type="ECO:0000256" key="2">
    <source>
        <dbReference type="SAM" id="Phobius"/>
    </source>
</evidence>
<accession>A0A222EC03</accession>
<proteinExistence type="predicted"/>
<keyword evidence="2" id="KW-0812">Transmembrane</keyword>
<name>A0A222EC03_9RHOB</name>
<evidence type="ECO:0000256" key="1">
    <source>
        <dbReference type="SAM" id="MobiDB-lite"/>
    </source>
</evidence>
<keyword evidence="3" id="KW-0614">Plasmid</keyword>
<feature type="region of interest" description="Disordered" evidence="1">
    <location>
        <begin position="1"/>
        <end position="20"/>
    </location>
</feature>
<feature type="transmembrane region" description="Helical" evidence="2">
    <location>
        <begin position="26"/>
        <end position="46"/>
    </location>
</feature>
<dbReference type="EMBL" id="CP022543">
    <property type="protein sequence ID" value="ASP23672.1"/>
    <property type="molecule type" value="Genomic_DNA"/>
</dbReference>
<protein>
    <submittedName>
        <fullName evidence="3">Uncharacterized protein</fullName>
    </submittedName>
</protein>
<evidence type="ECO:0000313" key="3">
    <source>
        <dbReference type="EMBL" id="ASP23672.1"/>
    </source>
</evidence>
<dbReference type="Proteomes" id="UP000203589">
    <property type="component" value="Plasmid pSMS3-3"/>
</dbReference>
<dbReference type="KEGG" id="aht:ANTHELSMS3_04571"/>
<sequence length="114" mass="11896">MTEESDKAKNTRPDVRDKPMPTEDKVLLAVLGLVAIGALIGLRWVLSGVFGLAVGASAGVGFRDAFIAAIVISVLLMIVFAVVAGDGALGELTTMVIGFFVMVVFFTVSIALIL</sequence>
<geneLocation type="plasmid" evidence="4">
    <name>psms3-3</name>
</geneLocation>
<organism evidence="3 4">
    <name type="scientific">Antarctobacter heliothermus</name>
    <dbReference type="NCBI Taxonomy" id="74033"/>
    <lineage>
        <taxon>Bacteria</taxon>
        <taxon>Pseudomonadati</taxon>
        <taxon>Pseudomonadota</taxon>
        <taxon>Alphaproteobacteria</taxon>
        <taxon>Rhodobacterales</taxon>
        <taxon>Roseobacteraceae</taxon>
        <taxon>Antarctobacter</taxon>
    </lineage>
</organism>
<keyword evidence="4" id="KW-1185">Reference proteome</keyword>
<evidence type="ECO:0000313" key="4">
    <source>
        <dbReference type="Proteomes" id="UP000203589"/>
    </source>
</evidence>